<feature type="domain" description="NADH-ubiquinone oxidoreductase 51kDa subunit iron-sulphur binding" evidence="6">
    <location>
        <begin position="390"/>
        <end position="435"/>
    </location>
</feature>
<dbReference type="EMBL" id="JBHTAX010000001">
    <property type="protein sequence ID" value="MFC7189989.1"/>
    <property type="molecule type" value="Genomic_DNA"/>
</dbReference>
<evidence type="ECO:0000256" key="4">
    <source>
        <dbReference type="ARBA" id="ARBA00023004"/>
    </source>
</evidence>
<dbReference type="SMART" id="SM00928">
    <property type="entry name" value="NADH_4Fe-4S"/>
    <property type="match status" value="1"/>
</dbReference>
<dbReference type="SUPFAM" id="SSF140490">
    <property type="entry name" value="Nqo1C-terminal domain-like"/>
    <property type="match status" value="1"/>
</dbReference>
<dbReference type="InterPro" id="IPR011538">
    <property type="entry name" value="Nuo51_FMN-bd"/>
</dbReference>
<evidence type="ECO:0000256" key="2">
    <source>
        <dbReference type="ARBA" id="ARBA00022485"/>
    </source>
</evidence>
<dbReference type="InterPro" id="IPR019575">
    <property type="entry name" value="Nuop51_4Fe4S-bd"/>
</dbReference>
<gene>
    <name evidence="7" type="ORF">ACFQL7_09055</name>
</gene>
<dbReference type="Pfam" id="PF10589">
    <property type="entry name" value="NADH_4Fe-4S"/>
    <property type="match status" value="1"/>
</dbReference>
<keyword evidence="3" id="KW-0479">Metal-binding</keyword>
<dbReference type="GO" id="GO:0051539">
    <property type="term" value="F:4 iron, 4 sulfur cluster binding"/>
    <property type="evidence" value="ECO:0007669"/>
    <property type="project" value="UniProtKB-KW"/>
</dbReference>
<reference evidence="7 8" key="1">
    <citation type="journal article" date="2019" name="Int. J. Syst. Evol. Microbiol.">
        <title>The Global Catalogue of Microorganisms (GCM) 10K type strain sequencing project: providing services to taxonomists for standard genome sequencing and annotation.</title>
        <authorList>
            <consortium name="The Broad Institute Genomics Platform"/>
            <consortium name="The Broad Institute Genome Sequencing Center for Infectious Disease"/>
            <person name="Wu L."/>
            <person name="Ma J."/>
        </authorList>
    </citation>
    <scope>NUCLEOTIDE SEQUENCE [LARGE SCALE GENOMIC DNA]</scope>
    <source>
        <strain evidence="7 8">RDMS1</strain>
    </source>
</reference>
<dbReference type="Gene3D" id="3.40.50.11540">
    <property type="entry name" value="NADH-ubiquinone oxidoreductase 51kDa subunit"/>
    <property type="match status" value="1"/>
</dbReference>
<proteinExistence type="inferred from homology"/>
<dbReference type="Gene3D" id="1.20.1440.230">
    <property type="entry name" value="NADH-ubiquinone oxidoreductase 51kDa subunit, iron-sulphur binding domain"/>
    <property type="match status" value="1"/>
</dbReference>
<protein>
    <submittedName>
        <fullName evidence="7">NADH-ubiquinone oxidoreductase-F iron-sulfur binding region domain-containing protein</fullName>
    </submittedName>
</protein>
<evidence type="ECO:0000313" key="8">
    <source>
        <dbReference type="Proteomes" id="UP001596417"/>
    </source>
</evidence>
<dbReference type="GeneID" id="76199560"/>
<evidence type="ECO:0000259" key="6">
    <source>
        <dbReference type="SMART" id="SM00928"/>
    </source>
</evidence>
<dbReference type="RefSeq" id="WP_264554646.1">
    <property type="nucleotide sequence ID" value="NZ_CP109979.1"/>
</dbReference>
<keyword evidence="4" id="KW-0408">Iron</keyword>
<organism evidence="7 8">
    <name type="scientific">Halocatena marina</name>
    <dbReference type="NCBI Taxonomy" id="2934937"/>
    <lineage>
        <taxon>Archaea</taxon>
        <taxon>Methanobacteriati</taxon>
        <taxon>Methanobacteriota</taxon>
        <taxon>Stenosarchaea group</taxon>
        <taxon>Halobacteria</taxon>
        <taxon>Halobacteriales</taxon>
        <taxon>Natronomonadaceae</taxon>
        <taxon>Halocatena</taxon>
    </lineage>
</organism>
<comment type="caution">
    <text evidence="7">The sequence shown here is derived from an EMBL/GenBank/DDBJ whole genome shotgun (WGS) entry which is preliminary data.</text>
</comment>
<keyword evidence="5" id="KW-0411">Iron-sulfur</keyword>
<evidence type="ECO:0000256" key="1">
    <source>
        <dbReference type="ARBA" id="ARBA00007523"/>
    </source>
</evidence>
<keyword evidence="2" id="KW-0004">4Fe-4S</keyword>
<dbReference type="AlphaFoldDB" id="A0ABD5YKV6"/>
<dbReference type="PANTHER" id="PTHR43578:SF3">
    <property type="entry name" value="NADH-QUINONE OXIDOREDUCTASE SUBUNIT F"/>
    <property type="match status" value="1"/>
</dbReference>
<name>A0ABD5YKV6_9EURY</name>
<dbReference type="PANTHER" id="PTHR43578">
    <property type="entry name" value="NADH-QUINONE OXIDOREDUCTASE SUBUNIT F"/>
    <property type="match status" value="1"/>
</dbReference>
<comment type="similarity">
    <text evidence="1">Belongs to the complex I 51 kDa subunit family.</text>
</comment>
<dbReference type="GO" id="GO:0046872">
    <property type="term" value="F:metal ion binding"/>
    <property type="evidence" value="ECO:0007669"/>
    <property type="project" value="UniProtKB-KW"/>
</dbReference>
<accession>A0ABD5YKV6</accession>
<dbReference type="SUPFAM" id="SSF142019">
    <property type="entry name" value="Nqo1 FMN-binding domain-like"/>
    <property type="match status" value="1"/>
</dbReference>
<dbReference type="Pfam" id="PF01512">
    <property type="entry name" value="Complex1_51K"/>
    <property type="match status" value="1"/>
</dbReference>
<dbReference type="InterPro" id="IPR037225">
    <property type="entry name" value="Nuo51_FMN-bd_sf"/>
</dbReference>
<dbReference type="InterPro" id="IPR037207">
    <property type="entry name" value="Nuop51_4Fe4S-bd_sf"/>
</dbReference>
<evidence type="ECO:0000313" key="7">
    <source>
        <dbReference type="EMBL" id="MFC7189989.1"/>
    </source>
</evidence>
<keyword evidence="8" id="KW-1185">Reference proteome</keyword>
<evidence type="ECO:0000256" key="5">
    <source>
        <dbReference type="ARBA" id="ARBA00023014"/>
    </source>
</evidence>
<evidence type="ECO:0000256" key="3">
    <source>
        <dbReference type="ARBA" id="ARBA00022723"/>
    </source>
</evidence>
<sequence>MIFPTSDEDVLVRISDRNPSRELLDGVAGADCTVVEVGSTGFPAVEPLVSVTRGERTTFHAQCSPEEIQEFVALADDSSRADTAAVVEHDPETTTFPAPELFGLDTGVRRVLGGCGWRRPTHPDDHEAAGGFASVASEAVASLARQLRGRGWGDWRHDQRLIDAWRPAMEADSAAVVVNAHGTTADTLLLSSVPFEVLEGANAAARAVGADRIVVYTADNDAALTVNEAAENYPNPCASVDVVGGPSEYRAAEPTMALEAIEGNHRIEARLRPPGPEVSGLHGDPTLVHTARTFAQLAVALRDGFAESRLVTVTGDVAVPATVEVPESDTIETALDAVDIDGEFKAACVGGRFGGITTELDIDVAPDTLANADLGTEGTVRIITEDQCVVAFIGNKTQFAADENCGRCVPCREGTTQLANQLRAIYDGDYDSDGIEELVRVMDLSSICAFGKQAGRPTRTAMAAFESEFAAHADGRCPAGSCFDRNFAVS</sequence>
<dbReference type="Gene3D" id="3.10.20.600">
    <property type="match status" value="1"/>
</dbReference>
<dbReference type="Proteomes" id="UP001596417">
    <property type="component" value="Unassembled WGS sequence"/>
</dbReference>